<dbReference type="Pfam" id="PF07690">
    <property type="entry name" value="MFS_1"/>
    <property type="match status" value="1"/>
</dbReference>
<feature type="transmembrane region" description="Helical" evidence="7">
    <location>
        <begin position="148"/>
        <end position="169"/>
    </location>
</feature>
<keyword evidence="3" id="KW-1003">Cell membrane</keyword>
<evidence type="ECO:0000256" key="6">
    <source>
        <dbReference type="ARBA" id="ARBA00023136"/>
    </source>
</evidence>
<evidence type="ECO:0000313" key="10">
    <source>
        <dbReference type="Proteomes" id="UP001151002"/>
    </source>
</evidence>
<proteinExistence type="predicted"/>
<feature type="transmembrane region" description="Helical" evidence="7">
    <location>
        <begin position="347"/>
        <end position="367"/>
    </location>
</feature>
<feature type="transmembrane region" description="Helical" evidence="7">
    <location>
        <begin position="88"/>
        <end position="111"/>
    </location>
</feature>
<keyword evidence="4 7" id="KW-0812">Transmembrane</keyword>
<dbReference type="EMBL" id="JAPNTZ010000009">
    <property type="protein sequence ID" value="MCY1141448.1"/>
    <property type="molecule type" value="Genomic_DNA"/>
</dbReference>
<keyword evidence="10" id="KW-1185">Reference proteome</keyword>
<keyword evidence="5 7" id="KW-1133">Transmembrane helix</keyword>
<organism evidence="9 10">
    <name type="scientific">Paractinoplanes pyxinae</name>
    <dbReference type="NCBI Taxonomy" id="2997416"/>
    <lineage>
        <taxon>Bacteria</taxon>
        <taxon>Bacillati</taxon>
        <taxon>Actinomycetota</taxon>
        <taxon>Actinomycetes</taxon>
        <taxon>Micromonosporales</taxon>
        <taxon>Micromonosporaceae</taxon>
        <taxon>Paractinoplanes</taxon>
    </lineage>
</organism>
<evidence type="ECO:0000256" key="3">
    <source>
        <dbReference type="ARBA" id="ARBA00022475"/>
    </source>
</evidence>
<evidence type="ECO:0000313" key="9">
    <source>
        <dbReference type="EMBL" id="MCY1141448.1"/>
    </source>
</evidence>
<feature type="transmembrane region" description="Helical" evidence="7">
    <location>
        <begin position="410"/>
        <end position="433"/>
    </location>
</feature>
<protein>
    <submittedName>
        <fullName evidence="9">MFS transporter</fullName>
    </submittedName>
</protein>
<sequence>MKKVTLTPQSSPSVRPVAPGLALVSLALAQAIAAANFSIVYVALPSIGRDLDFSSTDLQWVASAYTLMVGGFLMLAGRAVDLLGKRRLLFTALTVFGASSLVSGFAASQAMLIAGRAGQGLGGAMLTPAVLALLNATFPDGRERHRAYAVWGGAGSAGGAIGLVLGGMLTAALSWHWVMLANVPAVAAAMIVSAQAFPRDPHPGRGRRELIRRFDIPGAVTITLTALFLVFGLIQGSAAGWASPVVLVAFAGALVAAVSLIAVERRQADALLPFALLRRRSLLAGMFVAFVFYAIFGSQQYLLNLWLQTVKGWDAFAAGLAALPLMIATVATARFAHQFARLLGLRWTITTGLLLGGVGLMLIGIPLHEHGDYASVILPGLVVLGLAQGMTYATLWMVATAGIDSARAGVATALTSTVQSIGSPIGLAVLVAVATTGLPADATAHAVNAGLRWATITAGVVSMASAIISYALIPGSAPRPRSHA</sequence>
<accession>A0ABT4B765</accession>
<evidence type="ECO:0000256" key="7">
    <source>
        <dbReference type="SAM" id="Phobius"/>
    </source>
</evidence>
<comment type="subcellular location">
    <subcellularLocation>
        <location evidence="1">Cell membrane</location>
        <topology evidence="1">Multi-pass membrane protein</topology>
    </subcellularLocation>
</comment>
<gene>
    <name evidence="9" type="ORF">OWR29_25915</name>
</gene>
<keyword evidence="2" id="KW-0813">Transport</keyword>
<feature type="transmembrane region" description="Helical" evidence="7">
    <location>
        <begin position="453"/>
        <end position="473"/>
    </location>
</feature>
<reference evidence="9" key="1">
    <citation type="submission" date="2022-11" db="EMBL/GenBank/DDBJ databases">
        <authorList>
            <person name="Somphong A."/>
            <person name="Phongsopitanun W."/>
        </authorList>
    </citation>
    <scope>NUCLEOTIDE SEQUENCE</scope>
    <source>
        <strain evidence="9">Pm04-4</strain>
    </source>
</reference>
<evidence type="ECO:0000259" key="8">
    <source>
        <dbReference type="PROSITE" id="PS50850"/>
    </source>
</evidence>
<dbReference type="Gene3D" id="1.20.1250.20">
    <property type="entry name" value="MFS general substrate transporter like domains"/>
    <property type="match status" value="1"/>
</dbReference>
<evidence type="ECO:0000256" key="2">
    <source>
        <dbReference type="ARBA" id="ARBA00022448"/>
    </source>
</evidence>
<feature type="transmembrane region" description="Helical" evidence="7">
    <location>
        <begin position="241"/>
        <end position="262"/>
    </location>
</feature>
<feature type="domain" description="Major facilitator superfamily (MFS) profile" evidence="8">
    <location>
        <begin position="22"/>
        <end position="477"/>
    </location>
</feature>
<dbReference type="PROSITE" id="PS50850">
    <property type="entry name" value="MFS"/>
    <property type="match status" value="1"/>
</dbReference>
<dbReference type="InterPro" id="IPR036259">
    <property type="entry name" value="MFS_trans_sf"/>
</dbReference>
<feature type="transmembrane region" description="Helical" evidence="7">
    <location>
        <begin position="315"/>
        <end position="335"/>
    </location>
</feature>
<dbReference type="CDD" id="cd17321">
    <property type="entry name" value="MFS_MMR_MDR_like"/>
    <property type="match status" value="1"/>
</dbReference>
<name>A0ABT4B765_9ACTN</name>
<comment type="caution">
    <text evidence="9">The sequence shown here is derived from an EMBL/GenBank/DDBJ whole genome shotgun (WGS) entry which is preliminary data.</text>
</comment>
<feature type="transmembrane region" description="Helical" evidence="7">
    <location>
        <begin position="57"/>
        <end position="76"/>
    </location>
</feature>
<feature type="transmembrane region" description="Helical" evidence="7">
    <location>
        <begin position="282"/>
        <end position="303"/>
    </location>
</feature>
<feature type="transmembrane region" description="Helical" evidence="7">
    <location>
        <begin position="214"/>
        <end position="235"/>
    </location>
</feature>
<keyword evidence="6 7" id="KW-0472">Membrane</keyword>
<dbReference type="InterPro" id="IPR020846">
    <property type="entry name" value="MFS_dom"/>
</dbReference>
<dbReference type="SUPFAM" id="SSF103473">
    <property type="entry name" value="MFS general substrate transporter"/>
    <property type="match status" value="1"/>
</dbReference>
<feature type="transmembrane region" description="Helical" evidence="7">
    <location>
        <begin position="175"/>
        <end position="194"/>
    </location>
</feature>
<feature type="transmembrane region" description="Helical" evidence="7">
    <location>
        <begin position="117"/>
        <end position="136"/>
    </location>
</feature>
<feature type="transmembrane region" description="Helical" evidence="7">
    <location>
        <begin position="373"/>
        <end position="398"/>
    </location>
</feature>
<evidence type="ECO:0000256" key="4">
    <source>
        <dbReference type="ARBA" id="ARBA00022692"/>
    </source>
</evidence>
<dbReference type="PANTHER" id="PTHR42718">
    <property type="entry name" value="MAJOR FACILITATOR SUPERFAMILY MULTIDRUG TRANSPORTER MFSC"/>
    <property type="match status" value="1"/>
</dbReference>
<evidence type="ECO:0000256" key="5">
    <source>
        <dbReference type="ARBA" id="ARBA00022989"/>
    </source>
</evidence>
<dbReference type="PANTHER" id="PTHR42718:SF46">
    <property type="entry name" value="BLR6921 PROTEIN"/>
    <property type="match status" value="1"/>
</dbReference>
<evidence type="ECO:0000256" key="1">
    <source>
        <dbReference type="ARBA" id="ARBA00004651"/>
    </source>
</evidence>
<dbReference type="RefSeq" id="WP_267565831.1">
    <property type="nucleotide sequence ID" value="NZ_JAPNTZ010000009.1"/>
</dbReference>
<dbReference type="InterPro" id="IPR011701">
    <property type="entry name" value="MFS"/>
</dbReference>
<dbReference type="Proteomes" id="UP001151002">
    <property type="component" value="Unassembled WGS sequence"/>
</dbReference>
<dbReference type="Gene3D" id="1.20.1720.10">
    <property type="entry name" value="Multidrug resistance protein D"/>
    <property type="match status" value="1"/>
</dbReference>